<accession>A0A4C2A1Z6</accession>
<sequence>MALRNRRPYSSTQGTWSNLGVSSGLTPVSLWALLEWTFISPVLSLAWSSPRSKLWISWESSSKTYEALQTQVNVHKPIKTSWRASKVSSRYSRSWKLRSRVNDRDLPGLQRRTPPPRTNDVTTGTNTEMELETDADTESTAQDNREVRRRKGIRSPEDGTVRTTKKLRDFGPSPQPKTTIQKTEKKQ</sequence>
<protein>
    <submittedName>
        <fullName evidence="2">Uncharacterized protein</fullName>
    </submittedName>
</protein>
<organism evidence="2 3">
    <name type="scientific">Eumeta variegata</name>
    <name type="common">Bagworm moth</name>
    <name type="synonym">Eumeta japonica</name>
    <dbReference type="NCBI Taxonomy" id="151549"/>
    <lineage>
        <taxon>Eukaryota</taxon>
        <taxon>Metazoa</taxon>
        <taxon>Ecdysozoa</taxon>
        <taxon>Arthropoda</taxon>
        <taxon>Hexapoda</taxon>
        <taxon>Insecta</taxon>
        <taxon>Pterygota</taxon>
        <taxon>Neoptera</taxon>
        <taxon>Endopterygota</taxon>
        <taxon>Lepidoptera</taxon>
        <taxon>Glossata</taxon>
        <taxon>Ditrysia</taxon>
        <taxon>Tineoidea</taxon>
        <taxon>Psychidae</taxon>
        <taxon>Oiketicinae</taxon>
        <taxon>Eumeta</taxon>
    </lineage>
</organism>
<feature type="compositionally biased region" description="Polar residues" evidence="1">
    <location>
        <begin position="119"/>
        <end position="128"/>
    </location>
</feature>
<name>A0A4C2A1Z6_EUMVA</name>
<evidence type="ECO:0000313" key="2">
    <source>
        <dbReference type="EMBL" id="GBP94230.1"/>
    </source>
</evidence>
<proteinExistence type="predicted"/>
<feature type="region of interest" description="Disordered" evidence="1">
    <location>
        <begin position="102"/>
        <end position="187"/>
    </location>
</feature>
<keyword evidence="3" id="KW-1185">Reference proteome</keyword>
<dbReference type="EMBL" id="BGZK01002477">
    <property type="protein sequence ID" value="GBP94230.1"/>
    <property type="molecule type" value="Genomic_DNA"/>
</dbReference>
<gene>
    <name evidence="2" type="ORF">EVAR_100066_1</name>
</gene>
<evidence type="ECO:0000313" key="3">
    <source>
        <dbReference type="Proteomes" id="UP000299102"/>
    </source>
</evidence>
<comment type="caution">
    <text evidence="2">The sequence shown here is derived from an EMBL/GenBank/DDBJ whole genome shotgun (WGS) entry which is preliminary data.</text>
</comment>
<dbReference type="AlphaFoldDB" id="A0A4C2A1Z6"/>
<evidence type="ECO:0000256" key="1">
    <source>
        <dbReference type="SAM" id="MobiDB-lite"/>
    </source>
</evidence>
<dbReference type="Proteomes" id="UP000299102">
    <property type="component" value="Unassembled WGS sequence"/>
</dbReference>
<reference evidence="2 3" key="1">
    <citation type="journal article" date="2019" name="Commun. Biol.">
        <title>The bagworm genome reveals a unique fibroin gene that provides high tensile strength.</title>
        <authorList>
            <person name="Kono N."/>
            <person name="Nakamura H."/>
            <person name="Ohtoshi R."/>
            <person name="Tomita M."/>
            <person name="Numata K."/>
            <person name="Arakawa K."/>
        </authorList>
    </citation>
    <scope>NUCLEOTIDE SEQUENCE [LARGE SCALE GENOMIC DNA]</scope>
</reference>